<sequence>MPTLRLFLAWLVLAQLLPAVATGPARAEGPPTGIQVAPAVPAPFAETPGTPMAGAPGRKVIFGHEVEIPAWDRSRVTALTFGGSGFFPPQGRTDLFPLAALYFRRGSEEGRGRGIVAIFMNELEFDRYWHPWEWIATFDSSTLPYGQTVVTDGREIGKTAVFWGTALGGLGLGYRIPVAPLEVDNDLRLQLMGRAGYFFARRNDSTGASQIIPPDTPLYGARLRGRYDGLRRNILELPHRGIAAGFDLDYLHRSHWRAVSDEARANRDFLQGTGYLVTAADLPGLSEKNRLLLGGYAGTTLGEGRGDRYNAFRINGSPLPGESDELAHPRFQAAVFDDALVTDYLLASIAYRRELLFFLYLTLEGSFIRANRATIAGDDQVVFRRTDAFAGTIALDSAFFWNSALYLAYAWDSGFIRGGKPGSGVILTWTFAF</sequence>
<gene>
    <name evidence="2" type="ORF">JFN93_15935</name>
</gene>
<organism evidence="2 3">
    <name type="scientific">Geomesophilobacter sediminis</name>
    <dbReference type="NCBI Taxonomy" id="2798584"/>
    <lineage>
        <taxon>Bacteria</taxon>
        <taxon>Pseudomonadati</taxon>
        <taxon>Thermodesulfobacteriota</taxon>
        <taxon>Desulfuromonadia</taxon>
        <taxon>Geobacterales</taxon>
        <taxon>Geobacteraceae</taxon>
        <taxon>Geomesophilobacter</taxon>
    </lineage>
</organism>
<keyword evidence="3" id="KW-1185">Reference proteome</keyword>
<dbReference type="Proteomes" id="UP000636888">
    <property type="component" value="Unassembled WGS sequence"/>
</dbReference>
<accession>A0A8J7M0P1</accession>
<dbReference type="AlphaFoldDB" id="A0A8J7M0P1"/>
<comment type="caution">
    <text evidence="2">The sequence shown here is derived from an EMBL/GenBank/DDBJ whole genome shotgun (WGS) entry which is preliminary data.</text>
</comment>
<feature type="signal peptide" evidence="1">
    <location>
        <begin position="1"/>
        <end position="21"/>
    </location>
</feature>
<name>A0A8J7M0P1_9BACT</name>
<feature type="chain" id="PRO_5035177838" evidence="1">
    <location>
        <begin position="22"/>
        <end position="433"/>
    </location>
</feature>
<evidence type="ECO:0000256" key="1">
    <source>
        <dbReference type="SAM" id="SignalP"/>
    </source>
</evidence>
<dbReference type="EMBL" id="JAEMHM010000013">
    <property type="protein sequence ID" value="MBJ6726207.1"/>
    <property type="molecule type" value="Genomic_DNA"/>
</dbReference>
<keyword evidence="1" id="KW-0732">Signal</keyword>
<proteinExistence type="predicted"/>
<reference evidence="2" key="1">
    <citation type="submission" date="2020-12" db="EMBL/GenBank/DDBJ databases">
        <title>Geomonas sp. Red875, isolated from river sediment.</title>
        <authorList>
            <person name="Xu Z."/>
            <person name="Zhang Z."/>
            <person name="Masuda Y."/>
            <person name="Itoh H."/>
            <person name="Senoo K."/>
        </authorList>
    </citation>
    <scope>NUCLEOTIDE SEQUENCE</scope>
    <source>
        <strain evidence="2">Red875</strain>
    </source>
</reference>
<evidence type="ECO:0000313" key="2">
    <source>
        <dbReference type="EMBL" id="MBJ6726207.1"/>
    </source>
</evidence>
<protein>
    <submittedName>
        <fullName evidence="2">Porin</fullName>
    </submittedName>
</protein>
<evidence type="ECO:0000313" key="3">
    <source>
        <dbReference type="Proteomes" id="UP000636888"/>
    </source>
</evidence>
<dbReference type="RefSeq" id="WP_199385098.1">
    <property type="nucleotide sequence ID" value="NZ_JAEMHM010000013.1"/>
</dbReference>